<evidence type="ECO:0000259" key="4">
    <source>
        <dbReference type="PROSITE" id="PS51767"/>
    </source>
</evidence>
<dbReference type="KEGG" id="dzi:111280947"/>
<feature type="signal peptide" evidence="3">
    <location>
        <begin position="1"/>
        <end position="27"/>
    </location>
</feature>
<dbReference type="SUPFAM" id="SSF50630">
    <property type="entry name" value="Acid proteases"/>
    <property type="match status" value="1"/>
</dbReference>
<name>A0A6P5X7R5_DURZI</name>
<comment type="similarity">
    <text evidence="1">Belongs to the peptidase A1 family.</text>
</comment>
<dbReference type="AlphaFoldDB" id="A0A6P5X7R5"/>
<evidence type="ECO:0000256" key="2">
    <source>
        <dbReference type="PIRSR" id="PIRSR601461-1"/>
    </source>
</evidence>
<evidence type="ECO:0000256" key="1">
    <source>
        <dbReference type="ARBA" id="ARBA00007447"/>
    </source>
</evidence>
<evidence type="ECO:0000256" key="3">
    <source>
        <dbReference type="SAM" id="SignalP"/>
    </source>
</evidence>
<dbReference type="PROSITE" id="PS00141">
    <property type="entry name" value="ASP_PROTEASE"/>
    <property type="match status" value="1"/>
</dbReference>
<feature type="chain" id="PRO_5028050997" evidence="3">
    <location>
        <begin position="28"/>
        <end position="477"/>
    </location>
</feature>
<keyword evidence="3" id="KW-0732">Signal</keyword>
<dbReference type="Pfam" id="PF14541">
    <property type="entry name" value="TAXi_C"/>
    <property type="match status" value="1"/>
</dbReference>
<accession>A0A6P5X7R5</accession>
<dbReference type="PROSITE" id="PS51767">
    <property type="entry name" value="PEPTIDASE_A1"/>
    <property type="match status" value="1"/>
</dbReference>
<proteinExistence type="inferred from homology"/>
<dbReference type="FunFam" id="2.40.70.10:FF:000049">
    <property type="entry name" value="Aspartyl protease AED1"/>
    <property type="match status" value="1"/>
</dbReference>
<feature type="active site" evidence="2">
    <location>
        <position position="146"/>
    </location>
</feature>
<dbReference type="Pfam" id="PF14543">
    <property type="entry name" value="TAXi_N"/>
    <property type="match status" value="1"/>
</dbReference>
<dbReference type="InterPro" id="IPR033121">
    <property type="entry name" value="PEPTIDASE_A1"/>
</dbReference>
<feature type="active site" evidence="2">
    <location>
        <position position="351"/>
    </location>
</feature>
<dbReference type="InterPro" id="IPR033873">
    <property type="entry name" value="CND41-like"/>
</dbReference>
<feature type="domain" description="Peptidase A1" evidence="4">
    <location>
        <begin position="130"/>
        <end position="470"/>
    </location>
</feature>
<dbReference type="RefSeq" id="XP_022724238.1">
    <property type="nucleotide sequence ID" value="XM_022868503.1"/>
</dbReference>
<organism evidence="5 6">
    <name type="scientific">Durio zibethinus</name>
    <name type="common">Durian</name>
    <dbReference type="NCBI Taxonomy" id="66656"/>
    <lineage>
        <taxon>Eukaryota</taxon>
        <taxon>Viridiplantae</taxon>
        <taxon>Streptophyta</taxon>
        <taxon>Embryophyta</taxon>
        <taxon>Tracheophyta</taxon>
        <taxon>Spermatophyta</taxon>
        <taxon>Magnoliopsida</taxon>
        <taxon>eudicotyledons</taxon>
        <taxon>Gunneridae</taxon>
        <taxon>Pentapetalae</taxon>
        <taxon>rosids</taxon>
        <taxon>malvids</taxon>
        <taxon>Malvales</taxon>
        <taxon>Malvaceae</taxon>
        <taxon>Helicteroideae</taxon>
        <taxon>Durio</taxon>
    </lineage>
</organism>
<dbReference type="InterPro" id="IPR021109">
    <property type="entry name" value="Peptidase_aspartic_dom_sf"/>
</dbReference>
<dbReference type="InterPro" id="IPR001969">
    <property type="entry name" value="Aspartic_peptidase_AS"/>
</dbReference>
<dbReference type="Proteomes" id="UP000515121">
    <property type="component" value="Unplaced"/>
</dbReference>
<dbReference type="InterPro" id="IPR001461">
    <property type="entry name" value="Aspartic_peptidase_A1"/>
</dbReference>
<dbReference type="OrthoDB" id="2747330at2759"/>
<dbReference type="PANTHER" id="PTHR13683:SF827">
    <property type="entry name" value="PEPTIDASE A1 DOMAIN-CONTAINING PROTEIN"/>
    <property type="match status" value="1"/>
</dbReference>
<dbReference type="InterPro" id="IPR032861">
    <property type="entry name" value="TAXi_N"/>
</dbReference>
<dbReference type="GO" id="GO:0006508">
    <property type="term" value="P:proteolysis"/>
    <property type="evidence" value="ECO:0007669"/>
    <property type="project" value="InterPro"/>
</dbReference>
<dbReference type="PANTHER" id="PTHR13683">
    <property type="entry name" value="ASPARTYL PROTEASES"/>
    <property type="match status" value="1"/>
</dbReference>
<protein>
    <submittedName>
        <fullName evidence="6">Aspartyl protease family protein At5g10770-like</fullName>
    </submittedName>
</protein>
<dbReference type="GO" id="GO:0004190">
    <property type="term" value="F:aspartic-type endopeptidase activity"/>
    <property type="evidence" value="ECO:0007669"/>
    <property type="project" value="InterPro"/>
</dbReference>
<keyword evidence="5" id="KW-1185">Reference proteome</keyword>
<dbReference type="CDD" id="cd05472">
    <property type="entry name" value="cnd41_like"/>
    <property type="match status" value="1"/>
</dbReference>
<sequence>MLKGTALLTFMLSLLAFLLILVNGVHCFGETKLLKLQQFQWKQKWDASSCLPQKSRKENDATILEMKHRDFCYGGGIKYWNKLLQKHLILDDRRVQSLQARIKNMASSKTEVSNTGIPLTSGVELGTLNYIVTVQLGGRKMTVIVDTGSDLTWVQCQPCKSCYNQKEPLFNPSASPSYKTVLCNSSDCQSLAFATGNTGFCGNNPPTCNYVVSYGDGSYTRGELAHDHLNLGNTPVDNFKFGCGRNNKGLFGGASGLMGLGRSSISLVSQTSAIFGGFFSYCLPSAQAGASGSLVLGGNSSVYKTSSPISYTRMIPNPQLSTFYFLNLTGVSVGGVTLQDSSFGKDGMLIDSGTVITRLPPTIYKALKAEFLKQFSSFPSAPAFSILDTCFNLSAYQEVDVPTIKLQFEGNAEINVDISGVFYFVKTDASQVCLAIASLSFEDEIGIVANYQQRNQRVIYDTKESKLGFAQESCSFT</sequence>
<evidence type="ECO:0000313" key="5">
    <source>
        <dbReference type="Proteomes" id="UP000515121"/>
    </source>
</evidence>
<dbReference type="GeneID" id="111280947"/>
<dbReference type="FunFam" id="2.40.70.10:FF:000021">
    <property type="entry name" value="Aspartyl protease AED1"/>
    <property type="match status" value="1"/>
</dbReference>
<reference evidence="6" key="1">
    <citation type="submission" date="2025-08" db="UniProtKB">
        <authorList>
            <consortium name="RefSeq"/>
        </authorList>
    </citation>
    <scope>IDENTIFICATION</scope>
    <source>
        <tissue evidence="6">Fruit stalk</tissue>
    </source>
</reference>
<gene>
    <name evidence="6" type="primary">LOC111280947</name>
</gene>
<dbReference type="InterPro" id="IPR032799">
    <property type="entry name" value="TAXi_C"/>
</dbReference>
<dbReference type="Gene3D" id="2.40.70.10">
    <property type="entry name" value="Acid Proteases"/>
    <property type="match status" value="2"/>
</dbReference>
<evidence type="ECO:0000313" key="6">
    <source>
        <dbReference type="RefSeq" id="XP_022724238.1"/>
    </source>
</evidence>